<sequence>MFCHSQSLCDNQEEGVHETRLGRLLRPLHAPATPAGVMLRSRQWRKPVPSSPPWFHRGSQSVEGPCHIMEHAVDEAHSGDRDRGGICGRTHMMEQGEQRPDGPRPVLHCRAQPETPGE</sequence>
<dbReference type="AlphaFoldDB" id="A0AAV7NC12"/>
<keyword evidence="3" id="KW-1185">Reference proteome</keyword>
<dbReference type="EMBL" id="JANPWB010000012">
    <property type="protein sequence ID" value="KAJ1112979.1"/>
    <property type="molecule type" value="Genomic_DNA"/>
</dbReference>
<comment type="caution">
    <text evidence="2">The sequence shown here is derived from an EMBL/GenBank/DDBJ whole genome shotgun (WGS) entry which is preliminary data.</text>
</comment>
<proteinExistence type="predicted"/>
<evidence type="ECO:0000256" key="1">
    <source>
        <dbReference type="SAM" id="MobiDB-lite"/>
    </source>
</evidence>
<feature type="region of interest" description="Disordered" evidence="1">
    <location>
        <begin position="93"/>
        <end position="118"/>
    </location>
</feature>
<organism evidence="2 3">
    <name type="scientific">Pleurodeles waltl</name>
    <name type="common">Iberian ribbed newt</name>
    <dbReference type="NCBI Taxonomy" id="8319"/>
    <lineage>
        <taxon>Eukaryota</taxon>
        <taxon>Metazoa</taxon>
        <taxon>Chordata</taxon>
        <taxon>Craniata</taxon>
        <taxon>Vertebrata</taxon>
        <taxon>Euteleostomi</taxon>
        <taxon>Amphibia</taxon>
        <taxon>Batrachia</taxon>
        <taxon>Caudata</taxon>
        <taxon>Salamandroidea</taxon>
        <taxon>Salamandridae</taxon>
        <taxon>Pleurodelinae</taxon>
        <taxon>Pleurodeles</taxon>
    </lineage>
</organism>
<reference evidence="2" key="1">
    <citation type="journal article" date="2022" name="bioRxiv">
        <title>Sequencing and chromosome-scale assembly of the giantPleurodeles waltlgenome.</title>
        <authorList>
            <person name="Brown T."/>
            <person name="Elewa A."/>
            <person name="Iarovenko S."/>
            <person name="Subramanian E."/>
            <person name="Araus A.J."/>
            <person name="Petzold A."/>
            <person name="Susuki M."/>
            <person name="Suzuki K.-i.T."/>
            <person name="Hayashi T."/>
            <person name="Toyoda A."/>
            <person name="Oliveira C."/>
            <person name="Osipova E."/>
            <person name="Leigh N.D."/>
            <person name="Simon A."/>
            <person name="Yun M.H."/>
        </authorList>
    </citation>
    <scope>NUCLEOTIDE SEQUENCE</scope>
    <source>
        <strain evidence="2">20211129_DDA</strain>
        <tissue evidence="2">Liver</tissue>
    </source>
</reference>
<name>A0AAV7NC12_PLEWA</name>
<gene>
    <name evidence="2" type="ORF">NDU88_001239</name>
</gene>
<accession>A0AAV7NC12</accession>
<evidence type="ECO:0000313" key="2">
    <source>
        <dbReference type="EMBL" id="KAJ1112979.1"/>
    </source>
</evidence>
<protein>
    <submittedName>
        <fullName evidence="2">Uncharacterized protein</fullName>
    </submittedName>
</protein>
<feature type="compositionally biased region" description="Basic and acidic residues" evidence="1">
    <location>
        <begin position="93"/>
        <end position="102"/>
    </location>
</feature>
<evidence type="ECO:0000313" key="3">
    <source>
        <dbReference type="Proteomes" id="UP001066276"/>
    </source>
</evidence>
<dbReference type="Proteomes" id="UP001066276">
    <property type="component" value="Chromosome 8"/>
</dbReference>